<proteinExistence type="predicted"/>
<dbReference type="Proteomes" id="UP001634394">
    <property type="component" value="Unassembled WGS sequence"/>
</dbReference>
<comment type="caution">
    <text evidence="2">The sequence shown here is derived from an EMBL/GenBank/DDBJ whole genome shotgun (WGS) entry which is preliminary data.</text>
</comment>
<dbReference type="AlphaFoldDB" id="A0ABD3T3P6"/>
<protein>
    <recommendedName>
        <fullName evidence="1">Complex 1 LYR protein domain-containing protein</fullName>
    </recommendedName>
</protein>
<keyword evidence="3" id="KW-1185">Reference proteome</keyword>
<evidence type="ECO:0000259" key="1">
    <source>
        <dbReference type="Pfam" id="PF05347"/>
    </source>
</evidence>
<dbReference type="InterPro" id="IPR008011">
    <property type="entry name" value="Complex1_LYR_dom"/>
</dbReference>
<organism evidence="2 3">
    <name type="scientific">Sinanodonta woodiana</name>
    <name type="common">Chinese pond mussel</name>
    <name type="synonym">Anodonta woodiana</name>
    <dbReference type="NCBI Taxonomy" id="1069815"/>
    <lineage>
        <taxon>Eukaryota</taxon>
        <taxon>Metazoa</taxon>
        <taxon>Spiralia</taxon>
        <taxon>Lophotrochozoa</taxon>
        <taxon>Mollusca</taxon>
        <taxon>Bivalvia</taxon>
        <taxon>Autobranchia</taxon>
        <taxon>Heteroconchia</taxon>
        <taxon>Palaeoheterodonta</taxon>
        <taxon>Unionida</taxon>
        <taxon>Unionoidea</taxon>
        <taxon>Unionidae</taxon>
        <taxon>Unioninae</taxon>
        <taxon>Sinanodonta</taxon>
    </lineage>
</organism>
<dbReference type="Pfam" id="PF05347">
    <property type="entry name" value="Complex1_LYR"/>
    <property type="match status" value="1"/>
</dbReference>
<name>A0ABD3T3P6_SINWO</name>
<accession>A0ABD3T3P6</accession>
<evidence type="ECO:0000313" key="2">
    <source>
        <dbReference type="EMBL" id="KAL3831534.1"/>
    </source>
</evidence>
<reference evidence="2 3" key="1">
    <citation type="submission" date="2024-11" db="EMBL/GenBank/DDBJ databases">
        <title>Chromosome-level genome assembly of the freshwater bivalve Anodonta woodiana.</title>
        <authorList>
            <person name="Chen X."/>
        </authorList>
    </citation>
    <scope>NUCLEOTIDE SEQUENCE [LARGE SCALE GENOMIC DNA]</scope>
    <source>
        <strain evidence="2">MN2024</strain>
        <tissue evidence="2">Gills</tissue>
    </source>
</reference>
<feature type="domain" description="Complex 1 LYR protein" evidence="1">
    <location>
        <begin position="5"/>
        <end position="54"/>
    </location>
</feature>
<evidence type="ECO:0000313" key="3">
    <source>
        <dbReference type="Proteomes" id="UP001634394"/>
    </source>
</evidence>
<sequence length="69" mass="8488">MTGRQQVLTLYRQLLRKRRQLQHTDKSFFLQRVRAEFEKNKHLTSELEIDHCIQWNPAKTRLVITRIRI</sequence>
<dbReference type="EMBL" id="JBJQND010000019">
    <property type="protein sequence ID" value="KAL3831534.1"/>
    <property type="molecule type" value="Genomic_DNA"/>
</dbReference>
<gene>
    <name evidence="2" type="ORF">ACJMK2_023275</name>
</gene>